<gene>
    <name evidence="1" type="ORF">RHMOL_Rhmol02G0092000</name>
</gene>
<name>A0ACC0PMX2_RHOML</name>
<evidence type="ECO:0000313" key="1">
    <source>
        <dbReference type="EMBL" id="KAI8567063.1"/>
    </source>
</evidence>
<protein>
    <submittedName>
        <fullName evidence="1">Uncharacterized protein</fullName>
    </submittedName>
</protein>
<sequence length="173" mass="19197">MADRLSALIGVAKAVHFLHTGIIPGFFNNRLKANNILLNEHLMAKLSDYGLSIVIAEHEDHNEAKGQGLNSWQMKSLEDDVYSFGFILLELIVGPTVSARREAFLQNEMEGRRRIVDPLVLSSCSQESLMIVIDITNKCLSPDSSTRPSFEDVLWNLQSAAQVQANADGDQRS</sequence>
<dbReference type="EMBL" id="CM046389">
    <property type="protein sequence ID" value="KAI8567063.1"/>
    <property type="molecule type" value="Genomic_DNA"/>
</dbReference>
<evidence type="ECO:0000313" key="2">
    <source>
        <dbReference type="Proteomes" id="UP001062846"/>
    </source>
</evidence>
<reference evidence="1" key="1">
    <citation type="submission" date="2022-02" db="EMBL/GenBank/DDBJ databases">
        <title>Plant Genome Project.</title>
        <authorList>
            <person name="Zhang R.-G."/>
        </authorList>
    </citation>
    <scope>NUCLEOTIDE SEQUENCE</scope>
    <source>
        <strain evidence="1">AT1</strain>
    </source>
</reference>
<accession>A0ACC0PMX2</accession>
<keyword evidence="2" id="KW-1185">Reference proteome</keyword>
<proteinExistence type="predicted"/>
<dbReference type="Proteomes" id="UP001062846">
    <property type="component" value="Chromosome 2"/>
</dbReference>
<comment type="caution">
    <text evidence="1">The sequence shown here is derived from an EMBL/GenBank/DDBJ whole genome shotgun (WGS) entry which is preliminary data.</text>
</comment>
<organism evidence="1 2">
    <name type="scientific">Rhododendron molle</name>
    <name type="common">Chinese azalea</name>
    <name type="synonym">Azalea mollis</name>
    <dbReference type="NCBI Taxonomy" id="49168"/>
    <lineage>
        <taxon>Eukaryota</taxon>
        <taxon>Viridiplantae</taxon>
        <taxon>Streptophyta</taxon>
        <taxon>Embryophyta</taxon>
        <taxon>Tracheophyta</taxon>
        <taxon>Spermatophyta</taxon>
        <taxon>Magnoliopsida</taxon>
        <taxon>eudicotyledons</taxon>
        <taxon>Gunneridae</taxon>
        <taxon>Pentapetalae</taxon>
        <taxon>asterids</taxon>
        <taxon>Ericales</taxon>
        <taxon>Ericaceae</taxon>
        <taxon>Ericoideae</taxon>
        <taxon>Rhodoreae</taxon>
        <taxon>Rhododendron</taxon>
    </lineage>
</organism>